<evidence type="ECO:0000313" key="2">
    <source>
        <dbReference type="Proteomes" id="UP001239909"/>
    </source>
</evidence>
<protein>
    <submittedName>
        <fullName evidence="1">Uncharacterized protein</fullName>
    </submittedName>
</protein>
<organism evidence="1 2">
    <name type="scientific">Paralimibaculum aggregatum</name>
    <dbReference type="NCBI Taxonomy" id="3036245"/>
    <lineage>
        <taxon>Bacteria</taxon>
        <taxon>Pseudomonadati</taxon>
        <taxon>Pseudomonadota</taxon>
        <taxon>Alphaproteobacteria</taxon>
        <taxon>Rhodobacterales</taxon>
        <taxon>Paracoccaceae</taxon>
        <taxon>Paralimibaculum</taxon>
    </lineage>
</organism>
<accession>A0ABQ6LKI5</accession>
<comment type="caution">
    <text evidence="1">The sequence shown here is derived from an EMBL/GenBank/DDBJ whole genome shotgun (WGS) entry which is preliminary data.</text>
</comment>
<keyword evidence="2" id="KW-1185">Reference proteome</keyword>
<dbReference type="EMBL" id="BSYI01000020">
    <property type="protein sequence ID" value="GMG83487.1"/>
    <property type="molecule type" value="Genomic_DNA"/>
</dbReference>
<name>A0ABQ6LKI5_9RHOB</name>
<proteinExistence type="predicted"/>
<gene>
    <name evidence="1" type="ORF">LNKW23_27000</name>
</gene>
<dbReference type="Proteomes" id="UP001239909">
    <property type="component" value="Unassembled WGS sequence"/>
</dbReference>
<reference evidence="1 2" key="1">
    <citation type="submission" date="2023-04" db="EMBL/GenBank/DDBJ databases">
        <title>Marinoamorphus aggregata gen. nov., sp. Nov., isolate from tissue of brittle star Ophioplocus japonicus.</title>
        <authorList>
            <person name="Kawano K."/>
            <person name="Sawayama S."/>
            <person name="Nakagawa S."/>
        </authorList>
    </citation>
    <scope>NUCLEOTIDE SEQUENCE [LARGE SCALE GENOMIC DNA]</scope>
    <source>
        <strain evidence="1 2">NKW23</strain>
    </source>
</reference>
<evidence type="ECO:0000313" key="1">
    <source>
        <dbReference type="EMBL" id="GMG83487.1"/>
    </source>
</evidence>
<sequence length="150" mass="15293">MADTRGHGAHWLGAIRGGLGNPLKTLETAGPVGAVVRAAIAAGLAARGMAATAGTAAAGRPSITILRFDCNQVARKEAHIDLDVRFAFPETGAGLRRRRIVADRGAGSVITFDAGICAGVEDLRALANAVLQEAVDRMLDDPALATALAA</sequence>